<feature type="chain" id="PRO_5032753524" evidence="8">
    <location>
        <begin position="28"/>
        <end position="326"/>
    </location>
</feature>
<keyword evidence="1" id="KW-0813">Transport</keyword>
<sequence>MPIPRTVSRHLTAVLLLLAAAACGVEADPARRRDDAAETSATRAGSDSATKPSSESLVVVTASGTRTFTLAELRRALPTDTALVRHDPAYEGRAKRYAGVPLDRLLALAGVTMSADEVLYFVAADGYRATMAQSAADPRIKGIIAFADLDAPAGSAWQPVRHGAQSISPAPFYLVWGQTGAAPGDTADAALRRPWPYQLARIEVVDPRKRYDRLYPTGVSRDDPVYRGFQAFVIESHGGDQCVACHALNRQGGSVGPELNVPRNITEYRDAATLAAFIRNARAFRAGTAMPVFEGRLSDREIEDILAYLRWMRGHKVPLDSTGAAR</sequence>
<dbReference type="SUPFAM" id="SSF56524">
    <property type="entry name" value="Oxidoreductase molybdopterin-binding domain"/>
    <property type="match status" value="1"/>
</dbReference>
<evidence type="ECO:0000259" key="9">
    <source>
        <dbReference type="PROSITE" id="PS51007"/>
    </source>
</evidence>
<feature type="compositionally biased region" description="Polar residues" evidence="7">
    <location>
        <begin position="39"/>
        <end position="56"/>
    </location>
</feature>
<feature type="domain" description="Cytochrome c" evidence="9">
    <location>
        <begin position="223"/>
        <end position="313"/>
    </location>
</feature>
<dbReference type="Pfam" id="PF13442">
    <property type="entry name" value="Cytochrome_CBB3"/>
    <property type="match status" value="1"/>
</dbReference>
<dbReference type="InterPro" id="IPR008168">
    <property type="entry name" value="Cyt_C_IC"/>
</dbReference>
<dbReference type="PRINTS" id="PR00605">
    <property type="entry name" value="CYTCHROMECIC"/>
</dbReference>
<evidence type="ECO:0000313" key="10">
    <source>
        <dbReference type="EMBL" id="MBB6070800.1"/>
    </source>
</evidence>
<dbReference type="RefSeq" id="WP_170033117.1">
    <property type="nucleotide sequence ID" value="NZ_JABDTL010000001.1"/>
</dbReference>
<dbReference type="PROSITE" id="PS51007">
    <property type="entry name" value="CYTC"/>
    <property type="match status" value="1"/>
</dbReference>
<keyword evidence="4" id="KW-0249">Electron transport</keyword>
<keyword evidence="11" id="KW-1185">Reference proteome</keyword>
<gene>
    <name evidence="10" type="ORF">HNQ61_002422</name>
</gene>
<keyword evidence="8" id="KW-0732">Signal</keyword>
<dbReference type="GO" id="GO:0009055">
    <property type="term" value="F:electron transfer activity"/>
    <property type="evidence" value="ECO:0007669"/>
    <property type="project" value="InterPro"/>
</dbReference>
<feature type="region of interest" description="Disordered" evidence="7">
    <location>
        <begin position="29"/>
        <end position="56"/>
    </location>
</feature>
<evidence type="ECO:0000256" key="2">
    <source>
        <dbReference type="ARBA" id="ARBA00022617"/>
    </source>
</evidence>
<evidence type="ECO:0000256" key="7">
    <source>
        <dbReference type="SAM" id="MobiDB-lite"/>
    </source>
</evidence>
<keyword evidence="5 6" id="KW-0408">Iron</keyword>
<dbReference type="Proteomes" id="UP000582837">
    <property type="component" value="Unassembled WGS sequence"/>
</dbReference>
<evidence type="ECO:0000256" key="5">
    <source>
        <dbReference type="ARBA" id="ARBA00023004"/>
    </source>
</evidence>
<organism evidence="10 11">
    <name type="scientific">Longimicrobium terrae</name>
    <dbReference type="NCBI Taxonomy" id="1639882"/>
    <lineage>
        <taxon>Bacteria</taxon>
        <taxon>Pseudomonadati</taxon>
        <taxon>Gemmatimonadota</taxon>
        <taxon>Longimicrobiia</taxon>
        <taxon>Longimicrobiales</taxon>
        <taxon>Longimicrobiaceae</taxon>
        <taxon>Longimicrobium</taxon>
    </lineage>
</organism>
<evidence type="ECO:0000256" key="1">
    <source>
        <dbReference type="ARBA" id="ARBA00022448"/>
    </source>
</evidence>
<feature type="signal peptide" evidence="8">
    <location>
        <begin position="1"/>
        <end position="27"/>
    </location>
</feature>
<keyword evidence="3 6" id="KW-0479">Metal-binding</keyword>
<evidence type="ECO:0000313" key="11">
    <source>
        <dbReference type="Proteomes" id="UP000582837"/>
    </source>
</evidence>
<evidence type="ECO:0000256" key="3">
    <source>
        <dbReference type="ARBA" id="ARBA00022723"/>
    </source>
</evidence>
<accession>A0A841GYG2</accession>
<comment type="caution">
    <text evidence="10">The sequence shown here is derived from an EMBL/GenBank/DDBJ whole genome shotgun (WGS) entry which is preliminary data.</text>
</comment>
<name>A0A841GYG2_9BACT</name>
<dbReference type="InterPro" id="IPR009056">
    <property type="entry name" value="Cyt_c-like_dom"/>
</dbReference>
<dbReference type="InterPro" id="IPR036909">
    <property type="entry name" value="Cyt_c-like_dom_sf"/>
</dbReference>
<dbReference type="EMBL" id="JACHIA010000006">
    <property type="protein sequence ID" value="MBB6070800.1"/>
    <property type="molecule type" value="Genomic_DNA"/>
</dbReference>
<dbReference type="Gene3D" id="1.10.760.10">
    <property type="entry name" value="Cytochrome c-like domain"/>
    <property type="match status" value="1"/>
</dbReference>
<dbReference type="PROSITE" id="PS51257">
    <property type="entry name" value="PROKAR_LIPOPROTEIN"/>
    <property type="match status" value="1"/>
</dbReference>
<protein>
    <submittedName>
        <fullName evidence="10">Mono/diheme cytochrome c family protein</fullName>
    </submittedName>
</protein>
<proteinExistence type="predicted"/>
<evidence type="ECO:0000256" key="4">
    <source>
        <dbReference type="ARBA" id="ARBA00022982"/>
    </source>
</evidence>
<dbReference type="GO" id="GO:0005506">
    <property type="term" value="F:iron ion binding"/>
    <property type="evidence" value="ECO:0007669"/>
    <property type="project" value="InterPro"/>
</dbReference>
<dbReference type="SUPFAM" id="SSF46626">
    <property type="entry name" value="Cytochrome c"/>
    <property type="match status" value="1"/>
</dbReference>
<dbReference type="AlphaFoldDB" id="A0A841GYG2"/>
<dbReference type="GO" id="GO:0020037">
    <property type="term" value="F:heme binding"/>
    <property type="evidence" value="ECO:0007669"/>
    <property type="project" value="InterPro"/>
</dbReference>
<keyword evidence="2 6" id="KW-0349">Heme</keyword>
<reference evidence="10 11" key="1">
    <citation type="submission" date="2020-08" db="EMBL/GenBank/DDBJ databases">
        <title>Genomic Encyclopedia of Type Strains, Phase IV (KMG-IV): sequencing the most valuable type-strain genomes for metagenomic binning, comparative biology and taxonomic classification.</title>
        <authorList>
            <person name="Goeker M."/>
        </authorList>
    </citation>
    <scope>NUCLEOTIDE SEQUENCE [LARGE SCALE GENOMIC DNA]</scope>
    <source>
        <strain evidence="10 11">DSM 29007</strain>
    </source>
</reference>
<evidence type="ECO:0000256" key="8">
    <source>
        <dbReference type="SAM" id="SignalP"/>
    </source>
</evidence>
<evidence type="ECO:0000256" key="6">
    <source>
        <dbReference type="PROSITE-ProRule" id="PRU00433"/>
    </source>
</evidence>
<dbReference type="InterPro" id="IPR036374">
    <property type="entry name" value="OxRdtase_Mopterin-bd_sf"/>
</dbReference>